<dbReference type="SUPFAM" id="SSF53649">
    <property type="entry name" value="Alkaline phosphatase-like"/>
    <property type="match status" value="1"/>
</dbReference>
<protein>
    <submittedName>
        <fullName evidence="1">Uncharacterized protein</fullName>
    </submittedName>
</protein>
<dbReference type="PATRIC" id="fig|196627.13.peg.2384"/>
<dbReference type="GeneID" id="1020399"/>
<reference evidence="2" key="1">
    <citation type="journal article" date="2003" name="Appl. Microbiol. Biotechnol.">
        <title>The Corynebacterium glutamicum genome: features and impacts on biotechnological processes.</title>
        <authorList>
            <person name="Ikeda M."/>
            <person name="Nakagawa S."/>
        </authorList>
    </citation>
    <scope>NUCLEOTIDE SEQUENCE [LARGE SCALE GENOMIC DNA]</scope>
    <source>
        <strain evidence="2">ATCC 13032 / DSM 20300 / BCRC 11384 / JCM 1318 / LMG 3730 / NCIMB 10025</strain>
    </source>
</reference>
<dbReference type="InterPro" id="IPR017850">
    <property type="entry name" value="Alkaline_phosphatase_core_sf"/>
</dbReference>
<keyword evidence="2" id="KW-1185">Reference proteome</keyword>
<dbReference type="BioCyc" id="CORYNE:G18NG-12051-MONOMER"/>
<dbReference type="RefSeq" id="WP_011265941.1">
    <property type="nucleotide sequence ID" value="NC_003450.3"/>
</dbReference>
<dbReference type="KEGG" id="cgb:cg2693"/>
<accession>Q8NMW2</accession>
<sequence length="207" mass="23481">MTDNSLVGKRLWNYPDFLARAFYQDQSTRTIATASWPVLADPHGLGPIIHPRMEQQFAGLHNVIVRDGETLGYERIDAEIASIATAALRQKGFDAGFVYFGEIDDAGHIFGLAGDEYRDAIRRVDTHVKKVLSEVSRRSDELGEDWLVVITTDHGHLDEGGHGGTTDRERESWIITWSPHRELPEWPEEIAPHELAELMLVERRTLR</sequence>
<dbReference type="HOGENOM" id="CLU_068063_1_0_11"/>
<name>Q8NMW2_CORGL</name>
<dbReference type="EMBL" id="BA000036">
    <property type="protein sequence ID" value="BAB99845.1"/>
    <property type="molecule type" value="Genomic_DNA"/>
</dbReference>
<dbReference type="STRING" id="196627.cg2693"/>
<dbReference type="Pfam" id="PF01663">
    <property type="entry name" value="Phosphodiest"/>
    <property type="match status" value="1"/>
</dbReference>
<dbReference type="Gene3D" id="3.40.720.10">
    <property type="entry name" value="Alkaline Phosphatase, subunit A"/>
    <property type="match status" value="1"/>
</dbReference>
<accession>Q6M312</accession>
<proteinExistence type="predicted"/>
<dbReference type="InterPro" id="IPR002591">
    <property type="entry name" value="Phosphodiest/P_Trfase"/>
</dbReference>
<dbReference type="OrthoDB" id="1956004at2"/>
<dbReference type="AlphaFoldDB" id="Q8NMW2"/>
<gene>
    <name evidence="1" type="ordered locus">Cgl2452</name>
</gene>
<evidence type="ECO:0000313" key="2">
    <source>
        <dbReference type="Proteomes" id="UP000000582"/>
    </source>
</evidence>
<evidence type="ECO:0000313" key="1">
    <source>
        <dbReference type="EMBL" id="BAB99845.1"/>
    </source>
</evidence>
<dbReference type="Proteomes" id="UP000000582">
    <property type="component" value="Chromosome"/>
</dbReference>
<dbReference type="KEGG" id="cgl:Cgl2452"/>
<dbReference type="eggNOG" id="COG1524">
    <property type="taxonomic scope" value="Bacteria"/>
</dbReference>
<organism evidence="1 2">
    <name type="scientific">Corynebacterium glutamicum (strain ATCC 13032 / DSM 20300 / JCM 1318 / BCRC 11384 / CCUG 27702 / LMG 3730 / NBRC 12168 / NCIMB 10025 / NRRL B-2784 / 534)</name>
    <dbReference type="NCBI Taxonomy" id="196627"/>
    <lineage>
        <taxon>Bacteria</taxon>
        <taxon>Bacillati</taxon>
        <taxon>Actinomycetota</taxon>
        <taxon>Actinomycetes</taxon>
        <taxon>Mycobacteriales</taxon>
        <taxon>Corynebacteriaceae</taxon>
        <taxon>Corynebacterium</taxon>
    </lineage>
</organism>